<dbReference type="EMBL" id="JACJQY010000031">
    <property type="protein sequence ID" value="MBD2318559.1"/>
    <property type="molecule type" value="Genomic_DNA"/>
</dbReference>
<accession>A0ABR8CD99</accession>
<dbReference type="InterPro" id="IPR036874">
    <property type="entry name" value="Carbonic_anhydrase_sf"/>
</dbReference>
<evidence type="ECO:0000256" key="1">
    <source>
        <dbReference type="ARBA" id="ARBA00001947"/>
    </source>
</evidence>
<dbReference type="PROSITE" id="PS00705">
    <property type="entry name" value="PROK_CO2_ANHYDRASE_2"/>
    <property type="match status" value="1"/>
</dbReference>
<dbReference type="PROSITE" id="PS00704">
    <property type="entry name" value="PROK_CO2_ANHYDRASE_1"/>
    <property type="match status" value="1"/>
</dbReference>
<evidence type="ECO:0000256" key="2">
    <source>
        <dbReference type="ARBA" id="ARBA00006217"/>
    </source>
</evidence>
<dbReference type="InterPro" id="IPR001765">
    <property type="entry name" value="Carbonic_anhydrase"/>
</dbReference>
<keyword evidence="4" id="KW-0479">Metal-binding</keyword>
<keyword evidence="10" id="KW-1185">Reference proteome</keyword>
<gene>
    <name evidence="9" type="ORF">H6G05_17100</name>
</gene>
<evidence type="ECO:0000256" key="3">
    <source>
        <dbReference type="ARBA" id="ARBA00012925"/>
    </source>
</evidence>
<evidence type="ECO:0000313" key="9">
    <source>
        <dbReference type="EMBL" id="MBD2318559.1"/>
    </source>
</evidence>
<name>A0ABR8CD99_9CYAN</name>
<dbReference type="SUPFAM" id="SSF53056">
    <property type="entry name" value="beta-carbonic anhydrase, cab"/>
    <property type="match status" value="1"/>
</dbReference>
<comment type="caution">
    <text evidence="9">The sequence shown here is derived from an EMBL/GenBank/DDBJ whole genome shotgun (WGS) entry which is preliminary data.</text>
</comment>
<dbReference type="RefSeq" id="WP_190579657.1">
    <property type="nucleotide sequence ID" value="NZ_CAWPQU010000025.1"/>
</dbReference>
<organism evidence="9 10">
    <name type="scientific">Phormidium tenue FACHB-1050</name>
    <dbReference type="NCBI Taxonomy" id="2692857"/>
    <lineage>
        <taxon>Bacteria</taxon>
        <taxon>Bacillati</taxon>
        <taxon>Cyanobacteriota</taxon>
        <taxon>Cyanophyceae</taxon>
        <taxon>Oscillatoriophycideae</taxon>
        <taxon>Oscillatoriales</taxon>
        <taxon>Oscillatoriaceae</taxon>
        <taxon>Phormidium</taxon>
    </lineage>
</organism>
<dbReference type="InterPro" id="IPR045066">
    <property type="entry name" value="Beta_CA_cladeB"/>
</dbReference>
<comment type="function">
    <text evidence="8">Reversible hydration of carbon dioxide.</text>
</comment>
<evidence type="ECO:0000256" key="8">
    <source>
        <dbReference type="RuleBase" id="RU003956"/>
    </source>
</evidence>
<evidence type="ECO:0000256" key="7">
    <source>
        <dbReference type="ARBA" id="ARBA00048348"/>
    </source>
</evidence>
<dbReference type="SMART" id="SM00947">
    <property type="entry name" value="Pro_CA"/>
    <property type="match status" value="1"/>
</dbReference>
<protein>
    <recommendedName>
        <fullName evidence="3 8">Carbonic anhydrase</fullName>
        <ecNumber evidence="3 8">4.2.1.1</ecNumber>
    </recommendedName>
    <alternativeName>
        <fullName evidence="8">Carbonate dehydratase</fullName>
    </alternativeName>
</protein>
<evidence type="ECO:0000313" key="10">
    <source>
        <dbReference type="Proteomes" id="UP000618445"/>
    </source>
</evidence>
<keyword evidence="5 8" id="KW-0862">Zinc</keyword>
<evidence type="ECO:0000256" key="6">
    <source>
        <dbReference type="ARBA" id="ARBA00023239"/>
    </source>
</evidence>
<dbReference type="EC" id="4.2.1.1" evidence="3 8"/>
<dbReference type="Pfam" id="PF00484">
    <property type="entry name" value="Pro_CA"/>
    <property type="match status" value="1"/>
</dbReference>
<dbReference type="PANTHER" id="PTHR11002">
    <property type="entry name" value="CARBONIC ANHYDRASE"/>
    <property type="match status" value="1"/>
</dbReference>
<dbReference type="Gene3D" id="3.40.1050.10">
    <property type="entry name" value="Carbonic anhydrase"/>
    <property type="match status" value="1"/>
</dbReference>
<evidence type="ECO:0000256" key="5">
    <source>
        <dbReference type="ARBA" id="ARBA00022833"/>
    </source>
</evidence>
<dbReference type="InterPro" id="IPR015892">
    <property type="entry name" value="Carbonic_anhydrase_CS"/>
</dbReference>
<comment type="catalytic activity">
    <reaction evidence="7 8">
        <text>hydrogencarbonate + H(+) = CO2 + H2O</text>
        <dbReference type="Rhea" id="RHEA:10748"/>
        <dbReference type="ChEBI" id="CHEBI:15377"/>
        <dbReference type="ChEBI" id="CHEBI:15378"/>
        <dbReference type="ChEBI" id="CHEBI:16526"/>
        <dbReference type="ChEBI" id="CHEBI:17544"/>
        <dbReference type="EC" id="4.2.1.1"/>
    </reaction>
</comment>
<dbReference type="PANTHER" id="PTHR11002:SF76">
    <property type="entry name" value="CARBONIC ANHYDRASE"/>
    <property type="match status" value="1"/>
</dbReference>
<dbReference type="CDD" id="cd00884">
    <property type="entry name" value="beta_CA_cladeB"/>
    <property type="match status" value="1"/>
</dbReference>
<comment type="similarity">
    <text evidence="2 8">Belongs to the beta-class carbonic anhydrase family.</text>
</comment>
<reference evidence="9 10" key="1">
    <citation type="journal article" date="2020" name="ISME J.">
        <title>Comparative genomics reveals insights into cyanobacterial evolution and habitat adaptation.</title>
        <authorList>
            <person name="Chen M.Y."/>
            <person name="Teng W.K."/>
            <person name="Zhao L."/>
            <person name="Hu C.X."/>
            <person name="Zhou Y.K."/>
            <person name="Han B.P."/>
            <person name="Song L.R."/>
            <person name="Shu W.S."/>
        </authorList>
    </citation>
    <scope>NUCLEOTIDE SEQUENCE [LARGE SCALE GENOMIC DNA]</scope>
    <source>
        <strain evidence="9 10">FACHB-1050</strain>
    </source>
</reference>
<comment type="cofactor">
    <cofactor evidence="1">
        <name>Zn(2+)</name>
        <dbReference type="ChEBI" id="CHEBI:29105"/>
    </cofactor>
</comment>
<sequence>MRKLLKGLHKFQSSYFPANQEIFEQLAEGQKPRVLFITCSDSRIVPHLITQSGVGELFVIRNAGNLVPPFGAANGGEGAAIEYAIHVLGIEQVIICGHSNCGAMKGLLKLEKLRTEMPLVYEWLQHAESTRRLIQENYSDIKGEELLAITMAENVVTQIENLKTYPVIRSKLHQNKMSIYGWIYDIESGEVLAYNPETDEFEVPQTLLANSTSAPNENFVHTDAPPIPSAYQNGSQQVETKNVGDLPSWMSPEQANRIYRGSAANR</sequence>
<evidence type="ECO:0000256" key="4">
    <source>
        <dbReference type="ARBA" id="ARBA00022723"/>
    </source>
</evidence>
<proteinExistence type="inferred from homology"/>
<dbReference type="Proteomes" id="UP000618445">
    <property type="component" value="Unassembled WGS sequence"/>
</dbReference>
<keyword evidence="6 8" id="KW-0456">Lyase</keyword>